<comment type="subcellular location">
    <subcellularLocation>
        <location evidence="1 8">Nucleus</location>
    </subcellularLocation>
</comment>
<feature type="region of interest" description="Disordered" evidence="10">
    <location>
        <begin position="232"/>
        <end position="277"/>
    </location>
</feature>
<evidence type="ECO:0000256" key="2">
    <source>
        <dbReference type="ARBA" id="ARBA00022603"/>
    </source>
</evidence>
<feature type="compositionally biased region" description="Basic and acidic residues" evidence="10">
    <location>
        <begin position="241"/>
        <end position="262"/>
    </location>
</feature>
<evidence type="ECO:0000256" key="10">
    <source>
        <dbReference type="SAM" id="MobiDB-lite"/>
    </source>
</evidence>
<keyword evidence="5 8" id="KW-0819">tRNA processing</keyword>
<evidence type="ECO:0000256" key="6">
    <source>
        <dbReference type="ARBA" id="ARBA00023242"/>
    </source>
</evidence>
<accession>A0A0N4U8J8</accession>
<dbReference type="Proteomes" id="UP000038040">
    <property type="component" value="Unplaced"/>
</dbReference>
<evidence type="ECO:0000259" key="11">
    <source>
        <dbReference type="Pfam" id="PF08704"/>
    </source>
</evidence>
<evidence type="ECO:0000256" key="1">
    <source>
        <dbReference type="ARBA" id="ARBA00004123"/>
    </source>
</evidence>
<keyword evidence="14" id="KW-1185">Reference proteome</keyword>
<evidence type="ECO:0000256" key="5">
    <source>
        <dbReference type="ARBA" id="ARBA00022694"/>
    </source>
</evidence>
<keyword evidence="6 8" id="KW-0539">Nucleus</keyword>
<reference evidence="15" key="1">
    <citation type="submission" date="2017-02" db="UniProtKB">
        <authorList>
            <consortium name="WormBaseParasite"/>
        </authorList>
    </citation>
    <scope>IDENTIFICATION</scope>
</reference>
<dbReference type="PROSITE" id="PS51620">
    <property type="entry name" value="SAM_TRM61"/>
    <property type="match status" value="1"/>
</dbReference>
<dbReference type="CDD" id="cd02440">
    <property type="entry name" value="AdoMet_MTases"/>
    <property type="match status" value="1"/>
</dbReference>
<dbReference type="SUPFAM" id="SSF53335">
    <property type="entry name" value="S-adenosyl-L-methionine-dependent methyltransferases"/>
    <property type="match status" value="1"/>
</dbReference>
<dbReference type="OrthoDB" id="1925287at2759"/>
<dbReference type="PANTHER" id="PTHR12133">
    <property type="entry name" value="TRNA (ADENINE(58)-N(1))-METHYLTRANSFERASE"/>
    <property type="match status" value="1"/>
</dbReference>
<dbReference type="STRING" id="318479.A0A0N4U8J8"/>
<reference evidence="12 14" key="2">
    <citation type="submission" date="2018-11" db="EMBL/GenBank/DDBJ databases">
        <authorList>
            <consortium name="Pathogen Informatics"/>
        </authorList>
    </citation>
    <scope>NUCLEOTIDE SEQUENCE [LARGE SCALE GENOMIC DNA]</scope>
</reference>
<evidence type="ECO:0000313" key="15">
    <source>
        <dbReference type="WBParaSite" id="DME_0000337501-mRNA-1"/>
    </source>
</evidence>
<dbReference type="PANTHER" id="PTHR12133:SF2">
    <property type="entry name" value="TRNA (ADENINE(58)-N(1))-METHYLTRANSFERASE CATALYTIC SUBUNIT TRMT61A"/>
    <property type="match status" value="1"/>
</dbReference>
<evidence type="ECO:0000313" key="14">
    <source>
        <dbReference type="Proteomes" id="UP000274756"/>
    </source>
</evidence>
<dbReference type="Gene3D" id="3.40.50.150">
    <property type="entry name" value="Vaccinia Virus protein VP39"/>
    <property type="match status" value="1"/>
</dbReference>
<feature type="binding site" evidence="9">
    <location>
        <position position="105"/>
    </location>
    <ligand>
        <name>S-adenosyl-L-methionine</name>
        <dbReference type="ChEBI" id="CHEBI:59789"/>
    </ligand>
</feature>
<sequence>MHKWRCRIKYFKKCDNCYNNIYFRYGSRISATAGYIYALRPSADLWTRTLLRQTQILYSPDCSLILTLLDVRPGAIICESGTGSGSLSHFLALALAPDGHLYTHDIDEVRIKKVESELRVHGLGAVTTCIHRDVTEDGFFVENACDGVFLDIPSPWLTVSHAKKAFNRSRGGNFVSFSPCIEQVQKLCDALKREAFIQIETMELLPRKLKVMNISETTLKEFSLMTAAEKKPKTMVNSGSGERKRKIDEDTAEAMQREEQLPQKRTLLPSPPSQPTHTGYLTCAKLLPFFDETSDT</sequence>
<dbReference type="GO" id="GO:0005634">
    <property type="term" value="C:nucleus"/>
    <property type="evidence" value="ECO:0007669"/>
    <property type="project" value="UniProtKB-SubCell"/>
</dbReference>
<dbReference type="WBParaSite" id="DME_0000337501-mRNA-1">
    <property type="protein sequence ID" value="DME_0000337501-mRNA-1"/>
    <property type="gene ID" value="DME_0000337501"/>
</dbReference>
<comment type="catalytic activity">
    <reaction evidence="7">
        <text>an adenosine in mRNA + S-adenosyl-L-methionine = an N(1)-methyladenosine in mRNA + S-adenosyl-L-homocysteine + H(+)</text>
        <dbReference type="Rhea" id="RHEA:55392"/>
        <dbReference type="Rhea" id="RHEA-COMP:12414"/>
        <dbReference type="Rhea" id="RHEA-COMP:12415"/>
        <dbReference type="ChEBI" id="CHEBI:15378"/>
        <dbReference type="ChEBI" id="CHEBI:57856"/>
        <dbReference type="ChEBI" id="CHEBI:59789"/>
        <dbReference type="ChEBI" id="CHEBI:74411"/>
        <dbReference type="ChEBI" id="CHEBI:74491"/>
    </reaction>
</comment>
<organism evidence="13 15">
    <name type="scientific">Dracunculus medinensis</name>
    <name type="common">Guinea worm</name>
    <dbReference type="NCBI Taxonomy" id="318479"/>
    <lineage>
        <taxon>Eukaryota</taxon>
        <taxon>Metazoa</taxon>
        <taxon>Ecdysozoa</taxon>
        <taxon>Nematoda</taxon>
        <taxon>Chromadorea</taxon>
        <taxon>Rhabditida</taxon>
        <taxon>Spirurina</taxon>
        <taxon>Dracunculoidea</taxon>
        <taxon>Dracunculidae</taxon>
        <taxon>Dracunculus</taxon>
    </lineage>
</organism>
<gene>
    <name evidence="12" type="ORF">DME_LOCUS241</name>
</gene>
<dbReference type="Pfam" id="PF08704">
    <property type="entry name" value="GCD14"/>
    <property type="match status" value="1"/>
</dbReference>
<keyword evidence="3 8" id="KW-0808">Transferase</keyword>
<comment type="function">
    <text evidence="8">Catalytic subunit of tRNA (adenine-N(1)-)-methyltransferase, which catalyzes the formation of N(1)-methyladenine at position 58 (m1A58) in initiator methionyl-tRNA.</text>
</comment>
<dbReference type="InterPro" id="IPR049470">
    <property type="entry name" value="TRM61_C"/>
</dbReference>
<keyword evidence="2 8" id="KW-0489">Methyltransferase</keyword>
<keyword evidence="4 8" id="KW-0949">S-adenosyl-L-methionine</keyword>
<feature type="binding site" evidence="9">
    <location>
        <begin position="84"/>
        <end position="87"/>
    </location>
    <ligand>
        <name>S-adenosyl-L-methionine</name>
        <dbReference type="ChEBI" id="CHEBI:59789"/>
    </ligand>
</feature>
<evidence type="ECO:0000313" key="12">
    <source>
        <dbReference type="EMBL" id="VDN50268.1"/>
    </source>
</evidence>
<dbReference type="EMBL" id="UYYG01000002">
    <property type="protein sequence ID" value="VDN50268.1"/>
    <property type="molecule type" value="Genomic_DNA"/>
</dbReference>
<dbReference type="PIRSF" id="PIRSF017269">
    <property type="entry name" value="GCD14"/>
    <property type="match status" value="1"/>
</dbReference>
<dbReference type="InterPro" id="IPR029063">
    <property type="entry name" value="SAM-dependent_MTases_sf"/>
</dbReference>
<dbReference type="InterPro" id="IPR014816">
    <property type="entry name" value="tRNA_MeTrfase_Gcd14"/>
</dbReference>
<feature type="domain" description="tRNA (adenine(58)-N(1))-methyltransferase catalytic subunit TRM61 C-terminal" evidence="11">
    <location>
        <begin position="34"/>
        <end position="285"/>
    </location>
</feature>
<evidence type="ECO:0000256" key="3">
    <source>
        <dbReference type="ARBA" id="ARBA00022679"/>
    </source>
</evidence>
<dbReference type="Proteomes" id="UP000274756">
    <property type="component" value="Unassembled WGS sequence"/>
</dbReference>
<dbReference type="GO" id="GO:0030488">
    <property type="term" value="P:tRNA methylation"/>
    <property type="evidence" value="ECO:0007669"/>
    <property type="project" value="InterPro"/>
</dbReference>
<name>A0A0N4U8J8_DRAME</name>
<evidence type="ECO:0000256" key="8">
    <source>
        <dbReference type="PIRNR" id="PIRNR017269"/>
    </source>
</evidence>
<protein>
    <recommendedName>
        <fullName evidence="8">tRNA (adenine(58)-N(1))-methyltransferase catalytic subunit TRMT61A</fullName>
        <ecNumber evidence="8">2.1.1.220</ecNumber>
    </recommendedName>
</protein>
<feature type="binding site" evidence="9">
    <location>
        <position position="151"/>
    </location>
    <ligand>
        <name>S-adenosyl-L-methionine</name>
        <dbReference type="ChEBI" id="CHEBI:59789"/>
    </ligand>
</feature>
<proteinExistence type="inferred from homology"/>
<dbReference type="EC" id="2.1.1.220" evidence="8"/>
<comment type="similarity">
    <text evidence="8">Belongs to the class I-like SAM-binding methyltransferase superfamily. TRM61 family.</text>
</comment>
<comment type="catalytic activity">
    <reaction evidence="8">
        <text>adenosine(58) in tRNA + S-adenosyl-L-methionine = N(1)-methyladenosine(58) in tRNA + S-adenosyl-L-homocysteine + H(+)</text>
        <dbReference type="Rhea" id="RHEA:43152"/>
        <dbReference type="Rhea" id="RHEA-COMP:10365"/>
        <dbReference type="Rhea" id="RHEA-COMP:10366"/>
        <dbReference type="ChEBI" id="CHEBI:15378"/>
        <dbReference type="ChEBI" id="CHEBI:57856"/>
        <dbReference type="ChEBI" id="CHEBI:59789"/>
        <dbReference type="ChEBI" id="CHEBI:74411"/>
        <dbReference type="ChEBI" id="CHEBI:74491"/>
        <dbReference type="EC" id="2.1.1.220"/>
    </reaction>
</comment>
<evidence type="ECO:0000256" key="4">
    <source>
        <dbReference type="ARBA" id="ARBA00022691"/>
    </source>
</evidence>
<evidence type="ECO:0000256" key="7">
    <source>
        <dbReference type="ARBA" id="ARBA00048481"/>
    </source>
</evidence>
<evidence type="ECO:0000313" key="13">
    <source>
        <dbReference type="Proteomes" id="UP000038040"/>
    </source>
</evidence>
<feature type="binding site" evidence="9">
    <location>
        <position position="133"/>
    </location>
    <ligand>
        <name>S-adenosyl-L-methionine</name>
        <dbReference type="ChEBI" id="CHEBI:59789"/>
    </ligand>
</feature>
<dbReference type="AlphaFoldDB" id="A0A0N4U8J8"/>
<dbReference type="GO" id="GO:0160107">
    <property type="term" value="F:tRNA (adenine(58)-N1)-methyltransferase activity"/>
    <property type="evidence" value="ECO:0007669"/>
    <property type="project" value="UniProtKB-EC"/>
</dbReference>
<dbReference type="GO" id="GO:0031515">
    <property type="term" value="C:tRNA (m1A) methyltransferase complex"/>
    <property type="evidence" value="ECO:0007669"/>
    <property type="project" value="UniProtKB-UniRule"/>
</dbReference>
<evidence type="ECO:0000256" key="9">
    <source>
        <dbReference type="PIRSR" id="PIRSR017269-1"/>
    </source>
</evidence>